<dbReference type="GO" id="GO:0005524">
    <property type="term" value="F:ATP binding"/>
    <property type="evidence" value="ECO:0007669"/>
    <property type="project" value="UniProtKB-KW"/>
</dbReference>
<name>A0A0G4FI98_VITBC</name>
<evidence type="ECO:0000259" key="4">
    <source>
        <dbReference type="SMART" id="SM00382"/>
    </source>
</evidence>
<feature type="compositionally biased region" description="Basic residues" evidence="3">
    <location>
        <begin position="281"/>
        <end position="291"/>
    </location>
</feature>
<dbReference type="SUPFAM" id="SSF52540">
    <property type="entry name" value="P-loop containing nucleoside triphosphate hydrolases"/>
    <property type="match status" value="1"/>
</dbReference>
<dbReference type="Gene3D" id="1.10.8.10">
    <property type="entry name" value="DNA helicase RuvA subunit, C-terminal domain"/>
    <property type="match status" value="1"/>
</dbReference>
<keyword evidence="7" id="KW-1185">Reference proteome</keyword>
<feature type="domain" description="Clp ATPase C-terminal" evidence="5">
    <location>
        <begin position="413"/>
        <end position="507"/>
    </location>
</feature>
<dbReference type="Pfam" id="PF07724">
    <property type="entry name" value="AAA_2"/>
    <property type="match status" value="1"/>
</dbReference>
<proteinExistence type="predicted"/>
<dbReference type="InterPro" id="IPR050052">
    <property type="entry name" value="ATP-dep_Clp_protease_ClpX"/>
</dbReference>
<dbReference type="OMA" id="WAYFRRR"/>
<evidence type="ECO:0000256" key="1">
    <source>
        <dbReference type="ARBA" id="ARBA00022741"/>
    </source>
</evidence>
<dbReference type="InterPro" id="IPR003959">
    <property type="entry name" value="ATPase_AAA_core"/>
</dbReference>
<evidence type="ECO:0000313" key="6">
    <source>
        <dbReference type="EMBL" id="CEM13155.1"/>
    </source>
</evidence>
<evidence type="ECO:0008006" key="8">
    <source>
        <dbReference type="Google" id="ProtNLM"/>
    </source>
</evidence>
<reference evidence="6 7" key="1">
    <citation type="submission" date="2014-11" db="EMBL/GenBank/DDBJ databases">
        <authorList>
            <person name="Zhu J."/>
            <person name="Qi W."/>
            <person name="Song R."/>
        </authorList>
    </citation>
    <scope>NUCLEOTIDE SEQUENCE [LARGE SCALE GENOMIC DNA]</scope>
</reference>
<dbReference type="InParanoid" id="A0A0G4FI98"/>
<gene>
    <name evidence="6" type="ORF">Vbra_1378</name>
</gene>
<evidence type="ECO:0000313" key="7">
    <source>
        <dbReference type="Proteomes" id="UP000041254"/>
    </source>
</evidence>
<dbReference type="InterPro" id="IPR019489">
    <property type="entry name" value="Clp_ATPase_C"/>
</dbReference>
<dbReference type="SMART" id="SM00382">
    <property type="entry name" value="AAA"/>
    <property type="match status" value="1"/>
</dbReference>
<evidence type="ECO:0000256" key="2">
    <source>
        <dbReference type="ARBA" id="ARBA00022840"/>
    </source>
</evidence>
<evidence type="ECO:0000259" key="5">
    <source>
        <dbReference type="SMART" id="SM01086"/>
    </source>
</evidence>
<dbReference type="PANTHER" id="PTHR48102:SF3">
    <property type="entry name" value="ATP-DEPENDENT PROTEASE ATPASE SUBUNIT HSLU"/>
    <property type="match status" value="1"/>
</dbReference>
<dbReference type="AlphaFoldDB" id="A0A0G4FI98"/>
<dbReference type="OrthoDB" id="1721884at2759"/>
<dbReference type="InterPro" id="IPR027417">
    <property type="entry name" value="P-loop_NTPase"/>
</dbReference>
<dbReference type="GO" id="GO:0009376">
    <property type="term" value="C:HslUV protease complex"/>
    <property type="evidence" value="ECO:0007669"/>
    <property type="project" value="TreeGrafter"/>
</dbReference>
<feature type="region of interest" description="Disordered" evidence="3">
    <location>
        <begin position="271"/>
        <end position="291"/>
    </location>
</feature>
<keyword evidence="1" id="KW-0547">Nucleotide-binding</keyword>
<protein>
    <recommendedName>
        <fullName evidence="8">AAA+ ATPase domain-containing protein</fullName>
    </recommendedName>
</protein>
<dbReference type="InterPro" id="IPR011704">
    <property type="entry name" value="ATPase_dyneun-rel_AAA"/>
</dbReference>
<dbReference type="Proteomes" id="UP000041254">
    <property type="component" value="Unassembled WGS sequence"/>
</dbReference>
<keyword evidence="2" id="KW-0067">ATP-binding</keyword>
<dbReference type="STRING" id="1169540.A0A0G4FI98"/>
<dbReference type="Gene3D" id="3.40.50.300">
    <property type="entry name" value="P-loop containing nucleotide triphosphate hydrolases"/>
    <property type="match status" value="2"/>
</dbReference>
<dbReference type="GO" id="GO:0051603">
    <property type="term" value="P:proteolysis involved in protein catabolic process"/>
    <property type="evidence" value="ECO:0007669"/>
    <property type="project" value="TreeGrafter"/>
</dbReference>
<dbReference type="SMART" id="SM01086">
    <property type="entry name" value="ClpB_D2-small"/>
    <property type="match status" value="1"/>
</dbReference>
<dbReference type="VEuPathDB" id="CryptoDB:Vbra_1378"/>
<feature type="domain" description="AAA+ ATPase" evidence="4">
    <location>
        <begin position="97"/>
        <end position="414"/>
    </location>
</feature>
<dbReference type="EMBL" id="CDMY01000444">
    <property type="protein sequence ID" value="CEM13155.1"/>
    <property type="molecule type" value="Genomic_DNA"/>
</dbReference>
<evidence type="ECO:0000256" key="3">
    <source>
        <dbReference type="SAM" id="MobiDB-lite"/>
    </source>
</evidence>
<dbReference type="Gene3D" id="1.10.8.60">
    <property type="match status" value="1"/>
</dbReference>
<sequence length="521" mass="57168">MLSASPACLPPLAAAATRVAAPRLGVGVGVRQLSTSHAHPQLMPAPKDFNRTPDEIVAELNKHIIAQDDAKRSLAIALRDRWRRQSLQNDDLRKEVTPNNILLIGPSGCGKTELAKRLAAFAGAPFVKVVATRYTEVGFVGDDTVSMVHELAEQSYMDEKRRMKDLVMDQAKTRAKNELIKAIMKNPLSDTWTESLISEYLDDGRLNEMEVELDAELLTRDEPQKSPLADIFGNMAGGPGGGMGGGRPGGISAVPIGVSVQGPNASDINSKLEDLFGTGGRKSKKKGEKKKVKVAEARPLLEDHYANELINEEDLTENARVAAEQRGIIFIDEFDKLITDKQENEGGYKGKRKGVQKELLTLMEGTTVSTKIGRLRTDHVLFVASGAFTQSKPTDIMPELQGRLPIRCELKPLTEADFIKILKETRYNLLMQQEALLATEGVSLKFSDDGINEIAKIAHTLNTETANVGARRLKTVMAKLLEDLKFDAHKMTGKTVEVTADMVKEKLATMTKQSDLSKYII</sequence>
<dbReference type="InterPro" id="IPR003593">
    <property type="entry name" value="AAA+_ATPase"/>
</dbReference>
<accession>A0A0G4FI98</accession>
<dbReference type="Pfam" id="PF07728">
    <property type="entry name" value="AAA_5"/>
    <property type="match status" value="1"/>
</dbReference>
<dbReference type="GO" id="GO:0016887">
    <property type="term" value="F:ATP hydrolysis activity"/>
    <property type="evidence" value="ECO:0007669"/>
    <property type="project" value="InterPro"/>
</dbReference>
<dbReference type="PhylomeDB" id="A0A0G4FI98"/>
<organism evidence="6 7">
    <name type="scientific">Vitrella brassicaformis (strain CCMP3155)</name>
    <dbReference type="NCBI Taxonomy" id="1169540"/>
    <lineage>
        <taxon>Eukaryota</taxon>
        <taxon>Sar</taxon>
        <taxon>Alveolata</taxon>
        <taxon>Colpodellida</taxon>
        <taxon>Vitrellaceae</taxon>
        <taxon>Vitrella</taxon>
    </lineage>
</organism>
<dbReference type="PANTHER" id="PTHR48102">
    <property type="entry name" value="ATP-DEPENDENT CLP PROTEASE ATP-BINDING SUBUNIT CLPX-LIKE, MITOCHONDRIAL-RELATED"/>
    <property type="match status" value="1"/>
</dbReference>